<dbReference type="SUPFAM" id="SSF49899">
    <property type="entry name" value="Concanavalin A-like lectins/glucanases"/>
    <property type="match status" value="1"/>
</dbReference>
<protein>
    <recommendedName>
        <fullName evidence="9">Glucanase</fullName>
        <ecNumber evidence="9">3.2.1.-</ecNumber>
    </recommendedName>
</protein>
<organism evidence="12 13">
    <name type="scientific">Cladosporium halotolerans</name>
    <dbReference type="NCBI Taxonomy" id="1052096"/>
    <lineage>
        <taxon>Eukaryota</taxon>
        <taxon>Fungi</taxon>
        <taxon>Dikarya</taxon>
        <taxon>Ascomycota</taxon>
        <taxon>Pezizomycotina</taxon>
        <taxon>Dothideomycetes</taxon>
        <taxon>Dothideomycetidae</taxon>
        <taxon>Cladosporiales</taxon>
        <taxon>Cladosporiaceae</taxon>
        <taxon>Cladosporium</taxon>
    </lineage>
</organism>
<keyword evidence="7 9" id="KW-0326">Glycosidase</keyword>
<dbReference type="Proteomes" id="UP000803884">
    <property type="component" value="Unassembled WGS sequence"/>
</dbReference>
<evidence type="ECO:0000313" key="13">
    <source>
        <dbReference type="Proteomes" id="UP000803884"/>
    </source>
</evidence>
<keyword evidence="6" id="KW-0119">Carbohydrate metabolism</keyword>
<dbReference type="GeneID" id="96008730"/>
<evidence type="ECO:0000256" key="10">
    <source>
        <dbReference type="SAM" id="MobiDB-lite"/>
    </source>
</evidence>
<keyword evidence="8 9" id="KW-0624">Polysaccharide degradation</keyword>
<dbReference type="EC" id="3.2.1.-" evidence="9"/>
<dbReference type="Pfam" id="PF00840">
    <property type="entry name" value="Glyco_hydro_7"/>
    <property type="match status" value="1"/>
</dbReference>
<evidence type="ECO:0000256" key="2">
    <source>
        <dbReference type="ARBA" id="ARBA00006044"/>
    </source>
</evidence>
<comment type="similarity">
    <text evidence="2 9">Belongs to the glycosyl hydrolase 7 (cellulase C) family.</text>
</comment>
<sequence>MAHKLAFVLSSALAIQSVFAQQPGKIPEKHPKLTTHKCTKARGCTAQKSSLVIDWNNHQLQQKDGSSCAVGSAACLDDATCNKNCVVQGVDYLKAGVRTSGDSVTLNQYTPNGNGGYNHASPRVYLLDKKGDKYESVKLTGQELVFDVDVSTLPCGMNGALYLSEMDMSGGKSKTNPGAAYGSGYCDAQCPKLSWFNGTVNTGSLGACCNEMDIWEANGRATGYTPHPCSVESIGGCTGADCEFNGVCDKWGCGFNPYAMGRQQYYGYNNSFTINTSKKFTVLTQFITDDGTTSGTLIDVRRTYMQDGKVIANANATSASGREGLTSITDEYCDAASTEGKRLGGLATMGGALERGMVLIFSIWNSDGDFMNWMDSGNSGPCNATEGDPKLILANQPDTHVTWSNVRWGDIGSTLPKAGPGPVKPTSPKPKPPHN</sequence>
<feature type="signal peptide" evidence="11">
    <location>
        <begin position="1"/>
        <end position="20"/>
    </location>
</feature>
<evidence type="ECO:0000313" key="12">
    <source>
        <dbReference type="EMBL" id="KAL1584166.1"/>
    </source>
</evidence>
<evidence type="ECO:0000256" key="11">
    <source>
        <dbReference type="SAM" id="SignalP"/>
    </source>
</evidence>
<dbReference type="Gene3D" id="2.70.100.10">
    <property type="entry name" value="Glycoside hydrolase, family 7, domain"/>
    <property type="match status" value="1"/>
</dbReference>
<evidence type="ECO:0000256" key="3">
    <source>
        <dbReference type="ARBA" id="ARBA00022801"/>
    </source>
</evidence>
<evidence type="ECO:0000256" key="5">
    <source>
        <dbReference type="ARBA" id="ARBA00023180"/>
    </source>
</evidence>
<dbReference type="PRINTS" id="PR00734">
    <property type="entry name" value="GLHYDRLASE7"/>
</dbReference>
<gene>
    <name evidence="12" type="ORF">WHR41_07287</name>
</gene>
<feature type="chain" id="PRO_5044189142" description="Glucanase" evidence="11">
    <location>
        <begin position="21"/>
        <end position="435"/>
    </location>
</feature>
<reference evidence="12 13" key="1">
    <citation type="journal article" date="2020" name="Microbiol. Resour. Announc.">
        <title>Draft Genome Sequence of a Cladosporium Species Isolated from the Mesophotic Ascidian Didemnum maculosum.</title>
        <authorList>
            <person name="Gioti A."/>
            <person name="Siaperas R."/>
            <person name="Nikolaivits E."/>
            <person name="Le Goff G."/>
            <person name="Ouazzani J."/>
            <person name="Kotoulas G."/>
            <person name="Topakas E."/>
        </authorList>
    </citation>
    <scope>NUCLEOTIDE SEQUENCE [LARGE SCALE GENOMIC DNA]</scope>
    <source>
        <strain evidence="12 13">TM138-S3</strain>
    </source>
</reference>
<dbReference type="AlphaFoldDB" id="A0AB34KJN2"/>
<feature type="region of interest" description="Disordered" evidence="10">
    <location>
        <begin position="411"/>
        <end position="435"/>
    </location>
</feature>
<dbReference type="GO" id="GO:0008810">
    <property type="term" value="F:cellulase activity"/>
    <property type="evidence" value="ECO:0007669"/>
    <property type="project" value="UniProtKB-EC"/>
</dbReference>
<dbReference type="PANTHER" id="PTHR33753">
    <property type="entry name" value="1,4-BETA-D-GLUCAN CELLOBIOHYDROLASE B"/>
    <property type="match status" value="1"/>
</dbReference>
<dbReference type="InterPro" id="IPR013320">
    <property type="entry name" value="ConA-like_dom_sf"/>
</dbReference>
<accession>A0AB34KJN2</accession>
<name>A0AB34KJN2_9PEZI</name>
<evidence type="ECO:0000256" key="6">
    <source>
        <dbReference type="ARBA" id="ARBA00023277"/>
    </source>
</evidence>
<evidence type="ECO:0000256" key="1">
    <source>
        <dbReference type="ARBA" id="ARBA00000966"/>
    </source>
</evidence>
<dbReference type="PANTHER" id="PTHR33753:SF1">
    <property type="entry name" value="ENDO-BETA-1,4-GLUCANASE CELB"/>
    <property type="match status" value="1"/>
</dbReference>
<evidence type="ECO:0000256" key="9">
    <source>
        <dbReference type="RuleBase" id="RU361164"/>
    </source>
</evidence>
<comment type="caution">
    <text evidence="12">The sequence shown here is derived from an EMBL/GenBank/DDBJ whole genome shotgun (WGS) entry which is preliminary data.</text>
</comment>
<keyword evidence="4 9" id="KW-0136">Cellulose degradation</keyword>
<evidence type="ECO:0000256" key="8">
    <source>
        <dbReference type="ARBA" id="ARBA00023326"/>
    </source>
</evidence>
<keyword evidence="5" id="KW-0325">Glycoprotein</keyword>
<dbReference type="RefSeq" id="XP_069227272.1">
    <property type="nucleotide sequence ID" value="XM_069375892.1"/>
</dbReference>
<dbReference type="EMBL" id="JAAQHG020000028">
    <property type="protein sequence ID" value="KAL1584166.1"/>
    <property type="molecule type" value="Genomic_DNA"/>
</dbReference>
<dbReference type="GO" id="GO:0030245">
    <property type="term" value="P:cellulose catabolic process"/>
    <property type="evidence" value="ECO:0007669"/>
    <property type="project" value="UniProtKB-KW"/>
</dbReference>
<dbReference type="InterPro" id="IPR037019">
    <property type="entry name" value="Glyco_hydro_7_sf"/>
</dbReference>
<proteinExistence type="inferred from homology"/>
<feature type="compositionally biased region" description="Pro residues" evidence="10">
    <location>
        <begin position="422"/>
        <end position="435"/>
    </location>
</feature>
<dbReference type="InterPro" id="IPR001722">
    <property type="entry name" value="Glyco_hydro_7"/>
</dbReference>
<keyword evidence="3 9" id="KW-0378">Hydrolase</keyword>
<comment type="catalytic activity">
    <reaction evidence="1">
        <text>Endohydrolysis of (1-&gt;4)-beta-D-glucosidic linkages in cellulose, lichenin and cereal beta-D-glucans.</text>
        <dbReference type="EC" id="3.2.1.4"/>
    </reaction>
</comment>
<dbReference type="CDD" id="cd07999">
    <property type="entry name" value="GH7_CBH_EG"/>
    <property type="match status" value="1"/>
</dbReference>
<evidence type="ECO:0000256" key="7">
    <source>
        <dbReference type="ARBA" id="ARBA00023295"/>
    </source>
</evidence>
<keyword evidence="13" id="KW-1185">Reference proteome</keyword>
<keyword evidence="11" id="KW-0732">Signal</keyword>
<evidence type="ECO:0000256" key="4">
    <source>
        <dbReference type="ARBA" id="ARBA00023001"/>
    </source>
</evidence>